<evidence type="ECO:0000313" key="4">
    <source>
        <dbReference type="Proteomes" id="UP000657385"/>
    </source>
</evidence>
<keyword evidence="1" id="KW-0418">Kinase</keyword>
<feature type="domain" description="Histidine kinase/HSP90-like ATPase" evidence="2">
    <location>
        <begin position="33"/>
        <end position="157"/>
    </location>
</feature>
<comment type="caution">
    <text evidence="3">The sequence shown here is derived from an EMBL/GenBank/DDBJ whole genome shotgun (WGS) entry which is preliminary data.</text>
</comment>
<dbReference type="EMBL" id="JADPRT010000009">
    <property type="protein sequence ID" value="MBF9070759.1"/>
    <property type="molecule type" value="Genomic_DNA"/>
</dbReference>
<dbReference type="Gene3D" id="3.30.565.10">
    <property type="entry name" value="Histidine kinase-like ATPase, C-terminal domain"/>
    <property type="match status" value="1"/>
</dbReference>
<dbReference type="InterPro" id="IPR036890">
    <property type="entry name" value="HATPase_C_sf"/>
</dbReference>
<keyword evidence="4" id="KW-1185">Reference proteome</keyword>
<dbReference type="GO" id="GO:0004674">
    <property type="term" value="F:protein serine/threonine kinase activity"/>
    <property type="evidence" value="ECO:0007669"/>
    <property type="project" value="UniProtKB-KW"/>
</dbReference>
<evidence type="ECO:0000256" key="1">
    <source>
        <dbReference type="ARBA" id="ARBA00022527"/>
    </source>
</evidence>
<proteinExistence type="predicted"/>
<dbReference type="Proteomes" id="UP000657385">
    <property type="component" value="Unassembled WGS sequence"/>
</dbReference>
<name>A0A931FHK0_9ACTN</name>
<dbReference type="Pfam" id="PF13581">
    <property type="entry name" value="HATPase_c_2"/>
    <property type="match status" value="1"/>
</dbReference>
<protein>
    <submittedName>
        <fullName evidence="3">ATP-binding protein</fullName>
    </submittedName>
</protein>
<dbReference type="InterPro" id="IPR003594">
    <property type="entry name" value="HATPase_dom"/>
</dbReference>
<keyword evidence="3" id="KW-0547">Nucleotide-binding</keyword>
<evidence type="ECO:0000313" key="3">
    <source>
        <dbReference type="EMBL" id="MBF9070759.1"/>
    </source>
</evidence>
<dbReference type="GO" id="GO:0005524">
    <property type="term" value="F:ATP binding"/>
    <property type="evidence" value="ECO:0007669"/>
    <property type="project" value="UniProtKB-KW"/>
</dbReference>
<dbReference type="InterPro" id="IPR050267">
    <property type="entry name" value="Anti-sigma-factor_SerPK"/>
</dbReference>
<reference evidence="3" key="1">
    <citation type="submission" date="2020-11" db="EMBL/GenBank/DDBJ databases">
        <title>Isolation and identification of active actinomycetes.</title>
        <authorList>
            <person name="Yu B."/>
        </authorList>
    </citation>
    <scope>NUCLEOTIDE SEQUENCE</scope>
    <source>
        <strain evidence="3">NEAU-YB345</strain>
    </source>
</reference>
<evidence type="ECO:0000259" key="2">
    <source>
        <dbReference type="Pfam" id="PF13581"/>
    </source>
</evidence>
<accession>A0A931FHK0</accession>
<dbReference type="PANTHER" id="PTHR35526:SF6">
    <property type="entry name" value="SLR1861 PROTEIN"/>
    <property type="match status" value="1"/>
</dbReference>
<dbReference type="CDD" id="cd16936">
    <property type="entry name" value="HATPase_RsbW-like"/>
    <property type="match status" value="1"/>
</dbReference>
<sequence length="171" mass="17955">MTDSGSADPHPRPCALPCAAEPASDRSVSTLSIAASLDSLDQVAEFVVRLAERAGLPDDACYRLRLAADELATNIVMHGYRGAEGRMAVAGEIGGGRVQVRFEDDAPAFNPRDGMRTPDLKAPLAERGIGGLGVFLALTAVDSFGYERVSGRNVSTLVMHVADSGQMGCHV</sequence>
<dbReference type="AlphaFoldDB" id="A0A931FHK0"/>
<keyword evidence="1" id="KW-0808">Transferase</keyword>
<dbReference type="PANTHER" id="PTHR35526">
    <property type="entry name" value="ANTI-SIGMA-F FACTOR RSBW-RELATED"/>
    <property type="match status" value="1"/>
</dbReference>
<keyword evidence="3" id="KW-0067">ATP-binding</keyword>
<gene>
    <name evidence="3" type="ORF">I2501_22335</name>
</gene>
<organism evidence="3 4">
    <name type="scientific">Streptacidiphilus fuscans</name>
    <dbReference type="NCBI Taxonomy" id="2789292"/>
    <lineage>
        <taxon>Bacteria</taxon>
        <taxon>Bacillati</taxon>
        <taxon>Actinomycetota</taxon>
        <taxon>Actinomycetes</taxon>
        <taxon>Kitasatosporales</taxon>
        <taxon>Streptomycetaceae</taxon>
        <taxon>Streptacidiphilus</taxon>
    </lineage>
</organism>
<keyword evidence="1" id="KW-0723">Serine/threonine-protein kinase</keyword>